<name>A0ABX6B1R3_9ACTN</name>
<feature type="compositionally biased region" description="Low complexity" evidence="1">
    <location>
        <begin position="108"/>
        <end position="124"/>
    </location>
</feature>
<evidence type="ECO:0000259" key="2">
    <source>
        <dbReference type="Pfam" id="PF11350"/>
    </source>
</evidence>
<gene>
    <name evidence="3" type="ORF">CP972_22645</name>
</gene>
<keyword evidence="4" id="KW-1185">Reference proteome</keyword>
<feature type="compositionally biased region" description="Gly residues" evidence="1">
    <location>
        <begin position="125"/>
        <end position="139"/>
    </location>
</feature>
<dbReference type="Proteomes" id="UP000326041">
    <property type="component" value="Chromosome"/>
</dbReference>
<feature type="domain" description="DUF3152" evidence="2">
    <location>
        <begin position="169"/>
        <end position="334"/>
    </location>
</feature>
<dbReference type="Pfam" id="PF11350">
    <property type="entry name" value="DUF3152"/>
    <property type="match status" value="1"/>
</dbReference>
<evidence type="ECO:0000313" key="3">
    <source>
        <dbReference type="EMBL" id="QEV08055.1"/>
    </source>
</evidence>
<feature type="compositionally biased region" description="Low complexity" evidence="1">
    <location>
        <begin position="140"/>
        <end position="160"/>
    </location>
</feature>
<feature type="compositionally biased region" description="Basic residues" evidence="1">
    <location>
        <begin position="41"/>
        <end position="70"/>
    </location>
</feature>
<reference evidence="3 4" key="1">
    <citation type="submission" date="2017-09" db="EMBL/GenBank/DDBJ databases">
        <authorList>
            <person name="Lee N."/>
            <person name="Cho B.-K."/>
        </authorList>
    </citation>
    <scope>NUCLEOTIDE SEQUENCE [LARGE SCALE GENOMIC DNA]</scope>
    <source>
        <strain evidence="3 4">ATCC 13879</strain>
    </source>
</reference>
<feature type="region of interest" description="Disordered" evidence="1">
    <location>
        <begin position="21"/>
        <end position="81"/>
    </location>
</feature>
<feature type="region of interest" description="Disordered" evidence="1">
    <location>
        <begin position="108"/>
        <end position="184"/>
    </location>
</feature>
<evidence type="ECO:0000313" key="4">
    <source>
        <dbReference type="Proteomes" id="UP000326041"/>
    </source>
</evidence>
<accession>A0ABX6B1R3</accession>
<protein>
    <submittedName>
        <fullName evidence="3">DUF3152 domain-containing protein</fullName>
    </submittedName>
</protein>
<dbReference type="EMBL" id="CP023697">
    <property type="protein sequence ID" value="QEV08055.1"/>
    <property type="molecule type" value="Genomic_DNA"/>
</dbReference>
<proteinExistence type="predicted"/>
<dbReference type="InterPro" id="IPR022603">
    <property type="entry name" value="DUF3152"/>
</dbReference>
<organism evidence="3 4">
    <name type="scientific">Streptomyces prasinus</name>
    <dbReference type="NCBI Taxonomy" id="67345"/>
    <lineage>
        <taxon>Bacteria</taxon>
        <taxon>Bacillati</taxon>
        <taxon>Actinomycetota</taxon>
        <taxon>Actinomycetes</taxon>
        <taxon>Kitasatosporales</taxon>
        <taxon>Streptomycetaceae</taxon>
        <taxon>Streptomyces</taxon>
    </lineage>
</organism>
<dbReference type="SUPFAM" id="SSF55486">
    <property type="entry name" value="Metalloproteases ('zincins'), catalytic domain"/>
    <property type="match status" value="1"/>
</dbReference>
<evidence type="ECO:0000256" key="1">
    <source>
        <dbReference type="SAM" id="MobiDB-lite"/>
    </source>
</evidence>
<sequence length="357" mass="36824">MTPCQRPRSVRPFDRCVLVPLRPSWSGRPARRTPSGGSASSRRRSAVSRPAPRRRRRTSSAAPRRRRLPRSRKDTGGRRAGRGWVTGLFLCAVLGGGVALTQWQAGDSGAAAGDTVDGTAPPTAGRGGASGAPSGGGAGPSATSGPPPEAEASPSPSSPSSDDEREIAVPADGPGTFTTARTDGAAVGSGSRVVRYKVMVEDGIDIPAADAAAEVSAVLADERGWTRGGTHAFRLVSSGAYDLAVKIATPGTVDRICGEAGLLTRGEVNCRVGENVVVNLKRWVRGSPEFDGPIGDYRALIVNHEVGHGIGRGHETCPGPGEPAPAMMQQIKGLQGCVANAWPYDRSGDYLGGPSVP</sequence>